<name>A0ABX0XMT3_9SPHN</name>
<dbReference type="Pfam" id="PF00534">
    <property type="entry name" value="Glycos_transf_1"/>
    <property type="match status" value="1"/>
</dbReference>
<feature type="domain" description="Glycosyltransferase subfamily 4-like N-terminal" evidence="2">
    <location>
        <begin position="17"/>
        <end position="181"/>
    </location>
</feature>
<gene>
    <name evidence="3" type="ORF">GGR88_001484</name>
</gene>
<dbReference type="Gene3D" id="3.40.50.2000">
    <property type="entry name" value="Glycogen Phosphorylase B"/>
    <property type="match status" value="2"/>
</dbReference>
<feature type="domain" description="Glycosyl transferase family 1" evidence="1">
    <location>
        <begin position="242"/>
        <end position="337"/>
    </location>
</feature>
<dbReference type="EMBL" id="JAATJE010000001">
    <property type="protein sequence ID" value="NJC34010.1"/>
    <property type="molecule type" value="Genomic_DNA"/>
</dbReference>
<proteinExistence type="predicted"/>
<organism evidence="3 4">
    <name type="scientific">Sphingomonas jejuensis</name>
    <dbReference type="NCBI Taxonomy" id="904715"/>
    <lineage>
        <taxon>Bacteria</taxon>
        <taxon>Pseudomonadati</taxon>
        <taxon>Pseudomonadota</taxon>
        <taxon>Alphaproteobacteria</taxon>
        <taxon>Sphingomonadales</taxon>
        <taxon>Sphingomonadaceae</taxon>
        <taxon>Sphingomonas</taxon>
    </lineage>
</organism>
<keyword evidence="4" id="KW-1185">Reference proteome</keyword>
<dbReference type="Pfam" id="PF13439">
    <property type="entry name" value="Glyco_transf_4"/>
    <property type="match status" value="1"/>
</dbReference>
<dbReference type="CDD" id="cd03801">
    <property type="entry name" value="GT4_PimA-like"/>
    <property type="match status" value="1"/>
</dbReference>
<dbReference type="RefSeq" id="WP_209023213.1">
    <property type="nucleotide sequence ID" value="NZ_JAATJE010000001.1"/>
</dbReference>
<dbReference type="SUPFAM" id="SSF53756">
    <property type="entry name" value="UDP-Glycosyltransferase/glycogen phosphorylase"/>
    <property type="match status" value="1"/>
</dbReference>
<evidence type="ECO:0000313" key="4">
    <source>
        <dbReference type="Proteomes" id="UP000734218"/>
    </source>
</evidence>
<accession>A0ABX0XMT3</accession>
<comment type="caution">
    <text evidence="3">The sequence shown here is derived from an EMBL/GenBank/DDBJ whole genome shotgun (WGS) entry which is preliminary data.</text>
</comment>
<protein>
    <submittedName>
        <fullName evidence="3">Glycosyltransferase involved in cell wall biosynthesis</fullName>
    </submittedName>
</protein>
<dbReference type="PANTHER" id="PTHR12526">
    <property type="entry name" value="GLYCOSYLTRANSFERASE"/>
    <property type="match status" value="1"/>
</dbReference>
<dbReference type="InterPro" id="IPR001296">
    <property type="entry name" value="Glyco_trans_1"/>
</dbReference>
<evidence type="ECO:0000259" key="2">
    <source>
        <dbReference type="Pfam" id="PF13439"/>
    </source>
</evidence>
<dbReference type="InterPro" id="IPR028098">
    <property type="entry name" value="Glyco_trans_4-like_N"/>
</dbReference>
<evidence type="ECO:0000259" key="1">
    <source>
        <dbReference type="Pfam" id="PF00534"/>
    </source>
</evidence>
<dbReference type="Proteomes" id="UP000734218">
    <property type="component" value="Unassembled WGS sequence"/>
</dbReference>
<evidence type="ECO:0000313" key="3">
    <source>
        <dbReference type="EMBL" id="NJC34010.1"/>
    </source>
</evidence>
<reference evidence="3 4" key="1">
    <citation type="submission" date="2020-03" db="EMBL/GenBank/DDBJ databases">
        <title>Genomic Encyclopedia of Type Strains, Phase IV (KMG-IV): sequencing the most valuable type-strain genomes for metagenomic binning, comparative biology and taxonomic classification.</title>
        <authorList>
            <person name="Goeker M."/>
        </authorList>
    </citation>
    <scope>NUCLEOTIDE SEQUENCE [LARGE SCALE GENOMIC DNA]</scope>
    <source>
        <strain evidence="3 4">DSM 27651</strain>
    </source>
</reference>
<sequence length="370" mass="38204">MSLARPVLRVVMTADAVGGVWSYALDLAAGLRAHGTEVLIAVAGPAPCTDQQSAAEQAGIALVTLPGPLDWLDATPATLERQAAALERIARGWKADLIQLNSPILAAFGTFDRPVLGICHSDLATWWSAVRGDTPPADFRWRIDLTARGYRACDMLVAPTHAFAAATGDAYGIRPQVVLNGRTARRSLSVARRPGSILAAGRLWDAGKGMAVLDAAAASMSAPVAAAGPVKGPGGDGVVLSHVQALGRLAGDDLAARMAETDIFVSPALYEPFGLAVLESAQCGAALVLSGIEGHRELWMDAALFVPPGDAAALAEALDALAADPAEARALGQRAQARAARYSADRMSAGMDAIQRRMLSAAAPRLAVGA</sequence>